<protein>
    <submittedName>
        <fullName evidence="9">ABC-type transporter, integral membrane subunit</fullName>
    </submittedName>
</protein>
<feature type="transmembrane region" description="Helical" evidence="7">
    <location>
        <begin position="223"/>
        <end position="243"/>
    </location>
</feature>
<evidence type="ECO:0000256" key="2">
    <source>
        <dbReference type="ARBA" id="ARBA00022448"/>
    </source>
</evidence>
<evidence type="ECO:0000313" key="9">
    <source>
        <dbReference type="EMBL" id="AEF18221.1"/>
    </source>
</evidence>
<keyword evidence="2 7" id="KW-0813">Transport</keyword>
<dbReference type="PANTHER" id="PTHR43005:SF1">
    <property type="entry name" value="SPERMIDINE_PUTRESCINE TRANSPORT SYSTEM PERMEASE PROTEIN"/>
    <property type="match status" value="1"/>
</dbReference>
<dbReference type="Gene3D" id="1.10.3720.10">
    <property type="entry name" value="MetI-like"/>
    <property type="match status" value="1"/>
</dbReference>
<dbReference type="Pfam" id="PF00528">
    <property type="entry name" value="BPD_transp_1"/>
    <property type="match status" value="1"/>
</dbReference>
<evidence type="ECO:0000256" key="5">
    <source>
        <dbReference type="ARBA" id="ARBA00022989"/>
    </source>
</evidence>
<dbReference type="InterPro" id="IPR000515">
    <property type="entry name" value="MetI-like"/>
</dbReference>
<feature type="domain" description="ABC transmembrane type-1" evidence="8">
    <location>
        <begin position="82"/>
        <end position="299"/>
    </location>
</feature>
<dbReference type="CDD" id="cd06261">
    <property type="entry name" value="TM_PBP2"/>
    <property type="match status" value="1"/>
</dbReference>
<sequence length="310" mass="35214">MEYIKQNFKKNKLAYLLILPAIIAMLMIHFIPMVEGLYISLLNLNQYTLLKFLHAPFIGLKNFYTILFDPSSTLRIGFMDAVRNTIIYTIVTNLLVLIIGLWLAHVLKQEFKGRGIARTLLLLPWVVPSYVVGLLWGFMWRQDSGIIDKILVDYLHILHHKPFWLIGPNVLIAIIIPTIWRSFPMTMIMLLAALQTISDDYYEAAEIDGATGWQKLIYITLPFLKPVIGTLILFGMIGSIYSYNIVAMMFGNGAGYPGDWGDLVMTNISRNSFNMWQFGTGAAASVMLMIGVLALTGIWYKVFKDSLTMQ</sequence>
<keyword evidence="6 7" id="KW-0472">Membrane</keyword>
<dbReference type="SUPFAM" id="SSF161098">
    <property type="entry name" value="MetI-like"/>
    <property type="match status" value="1"/>
</dbReference>
<feature type="transmembrane region" description="Helical" evidence="7">
    <location>
        <begin position="163"/>
        <end position="180"/>
    </location>
</feature>
<evidence type="ECO:0000256" key="7">
    <source>
        <dbReference type="RuleBase" id="RU363032"/>
    </source>
</evidence>
<feature type="transmembrane region" description="Helical" evidence="7">
    <location>
        <begin position="12"/>
        <end position="31"/>
    </location>
</feature>
<gene>
    <name evidence="9" type="ordered locus">Thexy_2215</name>
</gene>
<keyword evidence="5 7" id="KW-1133">Transmembrane helix</keyword>
<dbReference type="Proteomes" id="UP000007239">
    <property type="component" value="Chromosome"/>
</dbReference>
<evidence type="ECO:0000256" key="3">
    <source>
        <dbReference type="ARBA" id="ARBA00022475"/>
    </source>
</evidence>
<organism evidence="9 10">
    <name type="scientific">Thermoanaerobacterium xylanolyticum (strain ATCC 49914 / DSM 7097 / LX-11)</name>
    <dbReference type="NCBI Taxonomy" id="858215"/>
    <lineage>
        <taxon>Bacteria</taxon>
        <taxon>Bacillati</taxon>
        <taxon>Bacillota</taxon>
        <taxon>Clostridia</taxon>
        <taxon>Thermoanaerobacterales</taxon>
        <taxon>Thermoanaerobacteraceae</taxon>
        <taxon>Thermoanaerobacterium</taxon>
    </lineage>
</organism>
<dbReference type="PANTHER" id="PTHR43005">
    <property type="entry name" value="BLR7065 PROTEIN"/>
    <property type="match status" value="1"/>
</dbReference>
<evidence type="ECO:0000259" key="8">
    <source>
        <dbReference type="PROSITE" id="PS50928"/>
    </source>
</evidence>
<dbReference type="EMBL" id="CP002739">
    <property type="protein sequence ID" value="AEF18221.1"/>
    <property type="molecule type" value="Genomic_DNA"/>
</dbReference>
<dbReference type="GO" id="GO:0055085">
    <property type="term" value="P:transmembrane transport"/>
    <property type="evidence" value="ECO:0007669"/>
    <property type="project" value="InterPro"/>
</dbReference>
<keyword evidence="10" id="KW-1185">Reference proteome</keyword>
<dbReference type="HOGENOM" id="CLU_016047_0_3_9"/>
<accession>F6BL88</accession>
<comment type="similarity">
    <text evidence="7">Belongs to the binding-protein-dependent transport system permease family.</text>
</comment>
<dbReference type="InterPro" id="IPR035906">
    <property type="entry name" value="MetI-like_sf"/>
</dbReference>
<name>F6BL88_THEXL</name>
<reference evidence="9" key="1">
    <citation type="submission" date="2011-05" db="EMBL/GenBank/DDBJ databases">
        <title>Complete sequence of Thermoanaerobacterium xylanolyticum LX-11.</title>
        <authorList>
            <consortium name="US DOE Joint Genome Institute"/>
            <person name="Lucas S."/>
            <person name="Han J."/>
            <person name="Lapidus A."/>
            <person name="Cheng J.-F."/>
            <person name="Goodwin L."/>
            <person name="Pitluck S."/>
            <person name="Peters L."/>
            <person name="Mikhailova N."/>
            <person name="Lu M."/>
            <person name="Han C."/>
            <person name="Tapia R."/>
            <person name="Land M."/>
            <person name="Hauser L."/>
            <person name="Kyrpides N."/>
            <person name="Ivanova N."/>
            <person name="Pagani I."/>
            <person name="Hemme C."/>
            <person name="Woyke T."/>
        </authorList>
    </citation>
    <scope>NUCLEOTIDE SEQUENCE</scope>
    <source>
        <strain evidence="9">LX-11</strain>
    </source>
</reference>
<feature type="transmembrane region" description="Helical" evidence="7">
    <location>
        <begin position="86"/>
        <end position="107"/>
    </location>
</feature>
<dbReference type="eggNOG" id="COG1175">
    <property type="taxonomic scope" value="Bacteria"/>
</dbReference>
<dbReference type="STRING" id="858215.Thexy_2215"/>
<evidence type="ECO:0000256" key="6">
    <source>
        <dbReference type="ARBA" id="ARBA00023136"/>
    </source>
</evidence>
<evidence type="ECO:0000256" key="4">
    <source>
        <dbReference type="ARBA" id="ARBA00022692"/>
    </source>
</evidence>
<dbReference type="GO" id="GO:0005886">
    <property type="term" value="C:plasma membrane"/>
    <property type="evidence" value="ECO:0007669"/>
    <property type="project" value="UniProtKB-SubCell"/>
</dbReference>
<evidence type="ECO:0000313" key="10">
    <source>
        <dbReference type="Proteomes" id="UP000007239"/>
    </source>
</evidence>
<dbReference type="AlphaFoldDB" id="F6BL88"/>
<proteinExistence type="inferred from homology"/>
<dbReference type="KEGG" id="txy:Thexy_2215"/>
<keyword evidence="3" id="KW-1003">Cell membrane</keyword>
<dbReference type="RefSeq" id="WP_013788948.1">
    <property type="nucleotide sequence ID" value="NC_015555.1"/>
</dbReference>
<dbReference type="PROSITE" id="PS50928">
    <property type="entry name" value="ABC_TM1"/>
    <property type="match status" value="1"/>
</dbReference>
<feature type="transmembrane region" description="Helical" evidence="7">
    <location>
        <begin position="119"/>
        <end position="139"/>
    </location>
</feature>
<evidence type="ECO:0000256" key="1">
    <source>
        <dbReference type="ARBA" id="ARBA00004651"/>
    </source>
</evidence>
<keyword evidence="4 7" id="KW-0812">Transmembrane</keyword>
<comment type="subcellular location">
    <subcellularLocation>
        <location evidence="1 7">Cell membrane</location>
        <topology evidence="1 7">Multi-pass membrane protein</topology>
    </subcellularLocation>
</comment>
<feature type="transmembrane region" description="Helical" evidence="7">
    <location>
        <begin position="275"/>
        <end position="300"/>
    </location>
</feature>